<sequence length="96" mass="11246">IEATKQQKERDFKKWFKEDTPSKQSFKIFLGQQQVNFNANMDPKGDIEVLEEIRSMLQVAIQQGQASQRELRMKKAKMVYSKTTDLVSGYQEQTLE</sequence>
<feature type="non-terminal residue" evidence="1">
    <location>
        <position position="1"/>
    </location>
</feature>
<proteinExistence type="predicted"/>
<keyword evidence="2" id="KW-1185">Reference proteome</keyword>
<gene>
    <name evidence="1" type="ORF">GMARGA_LOCUS33569</name>
</gene>
<dbReference type="Proteomes" id="UP000789901">
    <property type="component" value="Unassembled WGS sequence"/>
</dbReference>
<accession>A0ABN7WPL2</accession>
<reference evidence="1 2" key="1">
    <citation type="submission" date="2021-06" db="EMBL/GenBank/DDBJ databases">
        <authorList>
            <person name="Kallberg Y."/>
            <person name="Tangrot J."/>
            <person name="Rosling A."/>
        </authorList>
    </citation>
    <scope>NUCLEOTIDE SEQUENCE [LARGE SCALE GENOMIC DNA]</scope>
    <source>
        <strain evidence="1 2">120-4 pot B 10/14</strain>
    </source>
</reference>
<evidence type="ECO:0000313" key="1">
    <source>
        <dbReference type="EMBL" id="CAG8837593.1"/>
    </source>
</evidence>
<evidence type="ECO:0000313" key="2">
    <source>
        <dbReference type="Proteomes" id="UP000789901"/>
    </source>
</evidence>
<dbReference type="EMBL" id="CAJVQB010056251">
    <property type="protein sequence ID" value="CAG8837593.1"/>
    <property type="molecule type" value="Genomic_DNA"/>
</dbReference>
<name>A0ABN7WPL2_GIGMA</name>
<comment type="caution">
    <text evidence="1">The sequence shown here is derived from an EMBL/GenBank/DDBJ whole genome shotgun (WGS) entry which is preliminary data.</text>
</comment>
<organism evidence="1 2">
    <name type="scientific">Gigaspora margarita</name>
    <dbReference type="NCBI Taxonomy" id="4874"/>
    <lineage>
        <taxon>Eukaryota</taxon>
        <taxon>Fungi</taxon>
        <taxon>Fungi incertae sedis</taxon>
        <taxon>Mucoromycota</taxon>
        <taxon>Glomeromycotina</taxon>
        <taxon>Glomeromycetes</taxon>
        <taxon>Diversisporales</taxon>
        <taxon>Gigasporaceae</taxon>
        <taxon>Gigaspora</taxon>
    </lineage>
</organism>
<protein>
    <submittedName>
        <fullName evidence="1">37780_t:CDS:1</fullName>
    </submittedName>
</protein>
<feature type="non-terminal residue" evidence="1">
    <location>
        <position position="96"/>
    </location>
</feature>